<evidence type="ECO:0000259" key="3">
    <source>
        <dbReference type="Pfam" id="PF00465"/>
    </source>
</evidence>
<comment type="caution">
    <text evidence="5">The sequence shown here is derived from an EMBL/GenBank/DDBJ whole genome shotgun (WGS) entry which is preliminary data.</text>
</comment>
<dbReference type="SUPFAM" id="SSF56796">
    <property type="entry name" value="Dehydroquinate synthase-like"/>
    <property type="match status" value="1"/>
</dbReference>
<protein>
    <submittedName>
        <fullName evidence="5">Iron-containing alcohol dehydrogenase</fullName>
    </submittedName>
</protein>
<evidence type="ECO:0000256" key="1">
    <source>
        <dbReference type="ARBA" id="ARBA00007358"/>
    </source>
</evidence>
<keyword evidence="2" id="KW-0560">Oxidoreductase</keyword>
<dbReference type="EMBL" id="JAHBOM010000003">
    <property type="protein sequence ID" value="MBU8822058.1"/>
    <property type="molecule type" value="Genomic_DNA"/>
</dbReference>
<evidence type="ECO:0000259" key="4">
    <source>
        <dbReference type="Pfam" id="PF25137"/>
    </source>
</evidence>
<dbReference type="Gene3D" id="1.20.1090.10">
    <property type="entry name" value="Dehydroquinate synthase-like - alpha domain"/>
    <property type="match status" value="1"/>
</dbReference>
<feature type="domain" description="Fe-containing alcohol dehydrogenase-like C-terminal" evidence="4">
    <location>
        <begin position="209"/>
        <end position="418"/>
    </location>
</feature>
<evidence type="ECO:0000256" key="2">
    <source>
        <dbReference type="ARBA" id="ARBA00023002"/>
    </source>
</evidence>
<dbReference type="PANTHER" id="PTHR11496">
    <property type="entry name" value="ALCOHOL DEHYDROGENASE"/>
    <property type="match status" value="1"/>
</dbReference>
<keyword evidence="6" id="KW-1185">Reference proteome</keyword>
<comment type="similarity">
    <text evidence="1">Belongs to the iron-containing alcohol dehydrogenase family.</text>
</comment>
<dbReference type="PANTHER" id="PTHR11496:SF102">
    <property type="entry name" value="ALCOHOL DEHYDROGENASE 4"/>
    <property type="match status" value="1"/>
</dbReference>
<accession>A0ABS6HHB1</accession>
<dbReference type="RefSeq" id="WP_214394324.1">
    <property type="nucleotide sequence ID" value="NZ_JAHBOL010000001.1"/>
</dbReference>
<organism evidence="5 6">
    <name type="scientific">Mycolicibacterium goodii</name>
    <name type="common">Mycobacterium goodii</name>
    <dbReference type="NCBI Taxonomy" id="134601"/>
    <lineage>
        <taxon>Bacteria</taxon>
        <taxon>Bacillati</taxon>
        <taxon>Actinomycetota</taxon>
        <taxon>Actinomycetes</taxon>
        <taxon>Mycobacteriales</taxon>
        <taxon>Mycobacteriaceae</taxon>
        <taxon>Mycolicibacterium</taxon>
    </lineage>
</organism>
<dbReference type="InterPro" id="IPR039697">
    <property type="entry name" value="Alcohol_dehydrogenase_Fe"/>
</dbReference>
<sequence>MNTPGATAFATTTHRTENTMGIGLLRQPTTVLFGPGQRRQLPQLVASVGERVLMVTDARMAESPEFAVITDALAARGVIVEVYAGTEPDLPRRNVTDITERFGRDDRDGLDVIVGIGGGSCMDLAKVASVVLAHGGDVRDYYGEFLVPGPGCPVITVPTTGGTGAEVTCISVIYDEDRGMKVGVASPHLEAYAAVIDPELTLTCPAGLTAAAGADALSHLIESFTGRAKNPSADDIATKLYAGKNLLADTYARTGLALLNTSLPAVAARPDDLQARSDTLFGAYCAGMAINTAGTAGAHAIQSPIGNLTHTPHGFGISALLPYVMRYNLPTRVREFAEIGRILGVTDGMDPEQIQAQRAIERIETILLTLGAPLDLRTLGLQPRHFGFVAEQSMLATRLTANNPRELTVDAVHGILERGYDGDRSWWR</sequence>
<reference evidence="5 6" key="1">
    <citation type="submission" date="2021-05" db="EMBL/GenBank/DDBJ databases">
        <title>Draft Genome Sequences of Clinical Respiratory Isolates of Mycobacterium goodii Recovered in Ireland.</title>
        <authorList>
            <person name="Flanagan P.R."/>
            <person name="Mok S."/>
            <person name="Roycroft E."/>
            <person name="Rogers T.R."/>
            <person name="Fitzgibbon M."/>
        </authorList>
    </citation>
    <scope>NUCLEOTIDE SEQUENCE [LARGE SCALE GENOMIC DNA]</scope>
    <source>
        <strain evidence="5 6">14IE55</strain>
    </source>
</reference>
<evidence type="ECO:0000313" key="5">
    <source>
        <dbReference type="EMBL" id="MBU8822058.1"/>
    </source>
</evidence>
<dbReference type="Gene3D" id="3.40.50.1970">
    <property type="match status" value="1"/>
</dbReference>
<evidence type="ECO:0000313" key="6">
    <source>
        <dbReference type="Proteomes" id="UP000696413"/>
    </source>
</evidence>
<dbReference type="InterPro" id="IPR001670">
    <property type="entry name" value="ADH_Fe/GldA"/>
</dbReference>
<dbReference type="Pfam" id="PF25137">
    <property type="entry name" value="ADH_Fe_C"/>
    <property type="match status" value="1"/>
</dbReference>
<dbReference type="InterPro" id="IPR056798">
    <property type="entry name" value="ADH_Fe_C"/>
</dbReference>
<name>A0ABS6HHB1_MYCGD</name>
<dbReference type="Proteomes" id="UP000696413">
    <property type="component" value="Unassembled WGS sequence"/>
</dbReference>
<gene>
    <name evidence="5" type="ORF">KL859_04120</name>
</gene>
<dbReference type="CDD" id="cd08191">
    <property type="entry name" value="Fe-ADH-like"/>
    <property type="match status" value="1"/>
</dbReference>
<feature type="domain" description="Alcohol dehydrogenase iron-type/glycerol dehydrogenase GldA" evidence="3">
    <location>
        <begin position="28"/>
        <end position="198"/>
    </location>
</feature>
<proteinExistence type="inferred from homology"/>
<dbReference type="Pfam" id="PF00465">
    <property type="entry name" value="Fe-ADH"/>
    <property type="match status" value="1"/>
</dbReference>